<sequence>MALPIWLADELWVEEKNVLDKIPEPVKKERKPKKGSLTAEAALAIESTKDGKKRKSL</sequence>
<keyword evidence="1" id="KW-0647">Proteasome</keyword>
<proteinExistence type="predicted"/>
<accession>A0ABR0KYV6</accession>
<evidence type="ECO:0000313" key="1">
    <source>
        <dbReference type="EMBL" id="KAK5140853.1"/>
    </source>
</evidence>
<protein>
    <submittedName>
        <fullName evidence="1">Proteasome-interacting protein cic1</fullName>
    </submittedName>
</protein>
<reference evidence="1 2" key="1">
    <citation type="submission" date="2023-08" db="EMBL/GenBank/DDBJ databases">
        <title>Black Yeasts Isolated from many extreme environments.</title>
        <authorList>
            <person name="Coleine C."/>
            <person name="Stajich J.E."/>
            <person name="Selbmann L."/>
        </authorList>
    </citation>
    <scope>NUCLEOTIDE SEQUENCE [LARGE SCALE GENOMIC DNA]</scope>
    <source>
        <strain evidence="1 2">CCFEE 536</strain>
    </source>
</reference>
<keyword evidence="2" id="KW-1185">Reference proteome</keyword>
<dbReference type="Proteomes" id="UP001357485">
    <property type="component" value="Unassembled WGS sequence"/>
</dbReference>
<name>A0ABR0KYV6_9PEZI</name>
<organism evidence="1 2">
    <name type="scientific">Cryomyces antarcticus</name>
    <dbReference type="NCBI Taxonomy" id="329879"/>
    <lineage>
        <taxon>Eukaryota</taxon>
        <taxon>Fungi</taxon>
        <taxon>Dikarya</taxon>
        <taxon>Ascomycota</taxon>
        <taxon>Pezizomycotina</taxon>
        <taxon>Dothideomycetes</taxon>
        <taxon>Dothideomycetes incertae sedis</taxon>
        <taxon>Cryomyces</taxon>
    </lineage>
</organism>
<gene>
    <name evidence="1" type="primary">CIC1_2</name>
    <name evidence="1" type="ORF">LTR16_012864</name>
</gene>
<dbReference type="GO" id="GO:0000502">
    <property type="term" value="C:proteasome complex"/>
    <property type="evidence" value="ECO:0007669"/>
    <property type="project" value="UniProtKB-KW"/>
</dbReference>
<feature type="non-terminal residue" evidence="1">
    <location>
        <position position="57"/>
    </location>
</feature>
<evidence type="ECO:0000313" key="2">
    <source>
        <dbReference type="Proteomes" id="UP001357485"/>
    </source>
</evidence>
<comment type="caution">
    <text evidence="1">The sequence shown here is derived from an EMBL/GenBank/DDBJ whole genome shotgun (WGS) entry which is preliminary data.</text>
</comment>
<dbReference type="EMBL" id="JAVRRA010023007">
    <property type="protein sequence ID" value="KAK5140853.1"/>
    <property type="molecule type" value="Genomic_DNA"/>
</dbReference>